<sequence>MAARAVALARFDTDAAAGNCGSLISGAGTTERCARPGKATVLAIGRAVPGVVVKQEGMAERYLRDVHRDDDPILLAKLQRLCTNTTVKTRYTVLTEKMLKENPGFLIEGASTVKQRLEISADAVTKLGVEAAKKAMEEWGRPAGDITHLVYVSSSEVRLPGGDLHIAINLGLRNDVNRVMLYMLGCCGGAAGIRVAKDLAENNPGSRVLLTTSETCLIGYRAPHPDRPYDLVGAALFGDGAAAMIIGADPIPVVETPFFEFHWAGQSFIPQTERTIEGTLTEEGIIFTLGRELPKLIEHNIDEFARGLLKKIGLDLKYEDLFWAVHPGGPAILNAVEKQLNLPRDKLLCSRQVLSDYGNINSNTIIYVLDYMRKASLQKRKDLQCGLSTDEDPEWGFMLAFGPGVTIEGMVARNLV</sequence>
<reference evidence="8 9" key="1">
    <citation type="submission" date="2016-03" db="EMBL/GenBank/DDBJ databases">
        <title>Mechanisms controlling the formation of the plant cell surface in tip-growing cells are functionally conserved among land plants.</title>
        <authorList>
            <person name="Honkanen S."/>
            <person name="Jones V.A."/>
            <person name="Morieri G."/>
            <person name="Champion C."/>
            <person name="Hetherington A.J."/>
            <person name="Kelly S."/>
            <person name="Saint-Marcoux D."/>
            <person name="Proust H."/>
            <person name="Prescott H."/>
            <person name="Dolan L."/>
        </authorList>
    </citation>
    <scope>NUCLEOTIDE SEQUENCE [LARGE SCALE GENOMIC DNA]</scope>
    <source>
        <strain evidence="9">cv. Tak-1 and cv. Tak-2</strain>
        <tissue evidence="8">Whole gametophyte</tissue>
    </source>
</reference>
<evidence type="ECO:0000313" key="8">
    <source>
        <dbReference type="EMBL" id="OAE18432.1"/>
    </source>
</evidence>
<accession>A0A176VDH0</accession>
<feature type="domain" description="Chalcone/stilbene synthase C-terminal" evidence="6">
    <location>
        <begin position="260"/>
        <end position="414"/>
    </location>
</feature>
<dbReference type="InterPro" id="IPR016039">
    <property type="entry name" value="Thiolase-like"/>
</dbReference>
<keyword evidence="9" id="KW-1185">Reference proteome</keyword>
<dbReference type="InterPro" id="IPR001099">
    <property type="entry name" value="Chalcone/stilbene_synt_N"/>
</dbReference>
<dbReference type="PANTHER" id="PTHR11877">
    <property type="entry name" value="HYDROXYMETHYLGLUTARYL-COA SYNTHASE"/>
    <property type="match status" value="1"/>
</dbReference>
<evidence type="ECO:0008006" key="11">
    <source>
        <dbReference type="Google" id="ProtNLM"/>
    </source>
</evidence>
<gene>
    <name evidence="8" type="ORF">AXG93_3426s1250</name>
    <name evidence="7" type="ORF">Mp_1g11030</name>
</gene>
<keyword evidence="2 4" id="KW-0808">Transferase</keyword>
<feature type="domain" description="Chalcone/stilbene synthase N-terminal" evidence="5">
    <location>
        <begin position="32"/>
        <end position="250"/>
    </location>
</feature>
<dbReference type="Proteomes" id="UP001162541">
    <property type="component" value="Chromosome 1"/>
</dbReference>
<dbReference type="InterPro" id="IPR012328">
    <property type="entry name" value="Chalcone/stilbene_synt_C"/>
</dbReference>
<reference evidence="10" key="3">
    <citation type="journal article" date="2020" name="Curr. Biol.">
        <title>Chromatin organization in early land plants reveals an ancestral association between H3K27me3, transposons, and constitutive heterochromatin.</title>
        <authorList>
            <person name="Montgomery S.A."/>
            <person name="Tanizawa Y."/>
            <person name="Galik B."/>
            <person name="Wang N."/>
            <person name="Ito T."/>
            <person name="Mochizuki T."/>
            <person name="Akimcheva S."/>
            <person name="Bowman J.L."/>
            <person name="Cognat V."/>
            <person name="Marechal-Drouard L."/>
            <person name="Ekker H."/>
            <person name="Hong S.F."/>
            <person name="Kohchi T."/>
            <person name="Lin S.S."/>
            <person name="Liu L.D."/>
            <person name="Nakamura Y."/>
            <person name="Valeeva L.R."/>
            <person name="Shakirov E.V."/>
            <person name="Shippen D.E."/>
            <person name="Wei W.L."/>
            <person name="Yagura M."/>
            <person name="Yamaoka S."/>
            <person name="Yamato K.T."/>
            <person name="Liu C."/>
            <person name="Berger F."/>
        </authorList>
    </citation>
    <scope>NUCLEOTIDE SEQUENCE [LARGE SCALE GENOMIC DNA]</scope>
    <source>
        <strain evidence="10">Tak-1</strain>
    </source>
</reference>
<proteinExistence type="inferred from homology"/>
<evidence type="ECO:0000256" key="2">
    <source>
        <dbReference type="ARBA" id="ARBA00022679"/>
    </source>
</evidence>
<dbReference type="Pfam" id="PF02797">
    <property type="entry name" value="Chal_sti_synt_C"/>
    <property type="match status" value="1"/>
</dbReference>
<dbReference type="EMBL" id="LVLJ01004062">
    <property type="protein sequence ID" value="OAE18432.1"/>
    <property type="molecule type" value="Genomic_DNA"/>
</dbReference>
<feature type="active site" description="Acyl-thioester intermediate" evidence="3">
    <location>
        <position position="186"/>
    </location>
</feature>
<dbReference type="AlphaFoldDB" id="A0A176VDH0"/>
<protein>
    <recommendedName>
        <fullName evidence="11">Chalcone synthase</fullName>
    </recommendedName>
</protein>
<dbReference type="PANTHER" id="PTHR11877:SF46">
    <property type="entry name" value="TYPE III POLYKETIDE SYNTHASE A"/>
    <property type="match status" value="1"/>
</dbReference>
<dbReference type="FunFam" id="3.40.47.10:FF:000025">
    <property type="entry name" value="Chalcone synthase 2"/>
    <property type="match status" value="1"/>
</dbReference>
<evidence type="ECO:0000313" key="10">
    <source>
        <dbReference type="Proteomes" id="UP001162541"/>
    </source>
</evidence>
<dbReference type="FunFam" id="3.40.47.10:FF:000014">
    <property type="entry name" value="Chalcone synthase 1"/>
    <property type="match status" value="1"/>
</dbReference>
<dbReference type="Proteomes" id="UP000077202">
    <property type="component" value="Unassembled WGS sequence"/>
</dbReference>
<comment type="similarity">
    <text evidence="1 4">Belongs to the thiolase-like superfamily. Chalcone/stilbene synthases family.</text>
</comment>
<name>A0A176VDH0_MARPO</name>
<dbReference type="Pfam" id="PF00195">
    <property type="entry name" value="Chal_sti_synt_N"/>
    <property type="match status" value="1"/>
</dbReference>
<evidence type="ECO:0000256" key="1">
    <source>
        <dbReference type="ARBA" id="ARBA00005531"/>
    </source>
</evidence>
<dbReference type="SUPFAM" id="SSF53901">
    <property type="entry name" value="Thiolase-like"/>
    <property type="match status" value="2"/>
</dbReference>
<dbReference type="Gene3D" id="3.40.47.10">
    <property type="match status" value="2"/>
</dbReference>
<evidence type="ECO:0000256" key="4">
    <source>
        <dbReference type="RuleBase" id="RU003633"/>
    </source>
</evidence>
<reference evidence="7" key="2">
    <citation type="journal article" date="2019" name="Curr. Biol.">
        <title>Chromatin organization in early land plants reveals an ancestral association between H3K27me3, transposons, and constitutive heterochromatin.</title>
        <authorList>
            <person name="Montgomery S.A."/>
            <person name="Tanizawa Y."/>
            <person name="Galik B."/>
            <person name="Wang N."/>
            <person name="Ito T."/>
            <person name="Mochizuki T."/>
            <person name="Akimcheva S."/>
            <person name="Bowman J."/>
            <person name="Cognat V."/>
            <person name="Drouard L."/>
            <person name="Ekker H."/>
            <person name="Houng S."/>
            <person name="Kohchi T."/>
            <person name="Lin S."/>
            <person name="Liu L.D."/>
            <person name="Nakamura Y."/>
            <person name="Valeeva L.R."/>
            <person name="Shakirov E.V."/>
            <person name="Shippen D.E."/>
            <person name="Wei W."/>
            <person name="Yagura M."/>
            <person name="Yamaoka S."/>
            <person name="Yamato K.T."/>
            <person name="Liu C."/>
            <person name="Berger F."/>
        </authorList>
    </citation>
    <scope>NUCLEOTIDE SEQUENCE [LARGE SCALE GENOMIC DNA]</scope>
    <source>
        <strain evidence="7">Tak-1</strain>
    </source>
</reference>
<dbReference type="InterPro" id="IPR011141">
    <property type="entry name" value="Polyketide_synthase_type-III"/>
</dbReference>
<dbReference type="PIRSF" id="PIRSF000451">
    <property type="entry name" value="PKS_III"/>
    <property type="match status" value="1"/>
</dbReference>
<evidence type="ECO:0000259" key="6">
    <source>
        <dbReference type="Pfam" id="PF02797"/>
    </source>
</evidence>
<dbReference type="CDD" id="cd00831">
    <property type="entry name" value="CHS_like"/>
    <property type="match status" value="1"/>
</dbReference>
<evidence type="ECO:0000313" key="7">
    <source>
        <dbReference type="EMBL" id="BBM98126.1"/>
    </source>
</evidence>
<dbReference type="EMBL" id="AP019866">
    <property type="protein sequence ID" value="BBM98126.1"/>
    <property type="molecule type" value="Genomic_DNA"/>
</dbReference>
<evidence type="ECO:0000259" key="5">
    <source>
        <dbReference type="Pfam" id="PF00195"/>
    </source>
</evidence>
<evidence type="ECO:0000313" key="9">
    <source>
        <dbReference type="Proteomes" id="UP000077202"/>
    </source>
</evidence>
<dbReference type="GO" id="GO:0016747">
    <property type="term" value="F:acyltransferase activity, transferring groups other than amino-acyl groups"/>
    <property type="evidence" value="ECO:0007669"/>
    <property type="project" value="InterPro"/>
</dbReference>
<organism evidence="8 9">
    <name type="scientific">Marchantia polymorpha subsp. ruderalis</name>
    <dbReference type="NCBI Taxonomy" id="1480154"/>
    <lineage>
        <taxon>Eukaryota</taxon>
        <taxon>Viridiplantae</taxon>
        <taxon>Streptophyta</taxon>
        <taxon>Embryophyta</taxon>
        <taxon>Marchantiophyta</taxon>
        <taxon>Marchantiopsida</taxon>
        <taxon>Marchantiidae</taxon>
        <taxon>Marchantiales</taxon>
        <taxon>Marchantiaceae</taxon>
        <taxon>Marchantia</taxon>
    </lineage>
</organism>
<dbReference type="GO" id="GO:0030639">
    <property type="term" value="P:polyketide biosynthetic process"/>
    <property type="evidence" value="ECO:0007669"/>
    <property type="project" value="TreeGrafter"/>
</dbReference>
<keyword evidence="4" id="KW-0012">Acyltransferase</keyword>
<evidence type="ECO:0000256" key="3">
    <source>
        <dbReference type="PIRSR" id="PIRSR000451-1"/>
    </source>
</evidence>